<proteinExistence type="predicted"/>
<evidence type="ECO:0000313" key="9">
    <source>
        <dbReference type="EMBL" id="TCS67168.1"/>
    </source>
</evidence>
<dbReference type="SMART" id="SM00421">
    <property type="entry name" value="HTH_LUXR"/>
    <property type="match status" value="1"/>
</dbReference>
<evidence type="ECO:0000259" key="7">
    <source>
        <dbReference type="PROSITE" id="PS50043"/>
    </source>
</evidence>
<keyword evidence="10" id="KW-1185">Reference proteome</keyword>
<keyword evidence="4" id="KW-0238">DNA-binding</keyword>
<keyword evidence="1 6" id="KW-0597">Phosphoprotein</keyword>
<keyword evidence="2" id="KW-0902">Two-component regulatory system</keyword>
<reference evidence="9 10" key="1">
    <citation type="submission" date="2019-03" db="EMBL/GenBank/DDBJ databases">
        <title>Genomic Encyclopedia of Type Strains, Phase IV (KMG-IV): sequencing the most valuable type-strain genomes for metagenomic binning, comparative biology and taxonomic classification.</title>
        <authorList>
            <person name="Goeker M."/>
        </authorList>
    </citation>
    <scope>NUCLEOTIDE SEQUENCE [LARGE SCALE GENOMIC DNA]</scope>
    <source>
        <strain evidence="9 10">DSM 104836</strain>
    </source>
</reference>
<dbReference type="CDD" id="cd06170">
    <property type="entry name" value="LuxR_C_like"/>
    <property type="match status" value="1"/>
</dbReference>
<dbReference type="GO" id="GO:0006355">
    <property type="term" value="P:regulation of DNA-templated transcription"/>
    <property type="evidence" value="ECO:0007669"/>
    <property type="project" value="InterPro"/>
</dbReference>
<dbReference type="Pfam" id="PF00072">
    <property type="entry name" value="Response_reg"/>
    <property type="match status" value="1"/>
</dbReference>
<evidence type="ECO:0000256" key="4">
    <source>
        <dbReference type="ARBA" id="ARBA00023125"/>
    </source>
</evidence>
<evidence type="ECO:0000256" key="2">
    <source>
        <dbReference type="ARBA" id="ARBA00023012"/>
    </source>
</evidence>
<dbReference type="InterPro" id="IPR016032">
    <property type="entry name" value="Sig_transdc_resp-reg_C-effctor"/>
</dbReference>
<dbReference type="EMBL" id="SLZU01000001">
    <property type="protein sequence ID" value="TCS67168.1"/>
    <property type="molecule type" value="Genomic_DNA"/>
</dbReference>
<dbReference type="PANTHER" id="PTHR44688:SF16">
    <property type="entry name" value="DNA-BINDING TRANSCRIPTIONAL ACTIVATOR DEVR_DOSR"/>
    <property type="match status" value="1"/>
</dbReference>
<evidence type="ECO:0000256" key="1">
    <source>
        <dbReference type="ARBA" id="ARBA00022553"/>
    </source>
</evidence>
<evidence type="ECO:0000256" key="5">
    <source>
        <dbReference type="ARBA" id="ARBA00023163"/>
    </source>
</evidence>
<dbReference type="AlphaFoldDB" id="A0A4R3JLD8"/>
<name>A0A4R3JLD8_9RHOB</name>
<dbReference type="CDD" id="cd17537">
    <property type="entry name" value="REC_FixJ"/>
    <property type="match status" value="1"/>
</dbReference>
<dbReference type="RefSeq" id="WP_132241214.1">
    <property type="nucleotide sequence ID" value="NZ_SLZU01000001.1"/>
</dbReference>
<dbReference type="InterPro" id="IPR000792">
    <property type="entry name" value="Tscrpt_reg_LuxR_C"/>
</dbReference>
<feature type="domain" description="Response regulatory" evidence="8">
    <location>
        <begin position="10"/>
        <end position="124"/>
    </location>
</feature>
<evidence type="ECO:0000313" key="10">
    <source>
        <dbReference type="Proteomes" id="UP000295696"/>
    </source>
</evidence>
<dbReference type="InterPro" id="IPR001789">
    <property type="entry name" value="Sig_transdc_resp-reg_receiver"/>
</dbReference>
<dbReference type="PROSITE" id="PS50110">
    <property type="entry name" value="RESPONSE_REGULATORY"/>
    <property type="match status" value="1"/>
</dbReference>
<gene>
    <name evidence="9" type="ORF">EDD52_101261</name>
</gene>
<dbReference type="SUPFAM" id="SSF46894">
    <property type="entry name" value="C-terminal effector domain of the bipartite response regulators"/>
    <property type="match status" value="1"/>
</dbReference>
<dbReference type="Pfam" id="PF00196">
    <property type="entry name" value="GerE"/>
    <property type="match status" value="1"/>
</dbReference>
<dbReference type="Gene3D" id="3.40.50.2300">
    <property type="match status" value="1"/>
</dbReference>
<keyword evidence="5" id="KW-0804">Transcription</keyword>
<dbReference type="GO" id="GO:0000160">
    <property type="term" value="P:phosphorelay signal transduction system"/>
    <property type="evidence" value="ECO:0007669"/>
    <property type="project" value="UniProtKB-KW"/>
</dbReference>
<feature type="modified residue" description="4-aspartylphosphate" evidence="6">
    <location>
        <position position="59"/>
    </location>
</feature>
<keyword evidence="3" id="KW-0805">Transcription regulation</keyword>
<accession>A0A4R3JLD8</accession>
<evidence type="ECO:0000259" key="8">
    <source>
        <dbReference type="PROSITE" id="PS50110"/>
    </source>
</evidence>
<dbReference type="PANTHER" id="PTHR44688">
    <property type="entry name" value="DNA-BINDING TRANSCRIPTIONAL ACTIVATOR DEVR_DOSR"/>
    <property type="match status" value="1"/>
</dbReference>
<dbReference type="GO" id="GO:0003677">
    <property type="term" value="F:DNA binding"/>
    <property type="evidence" value="ECO:0007669"/>
    <property type="project" value="UniProtKB-KW"/>
</dbReference>
<dbReference type="InterPro" id="IPR036388">
    <property type="entry name" value="WH-like_DNA-bd_sf"/>
</dbReference>
<dbReference type="Gene3D" id="1.10.10.10">
    <property type="entry name" value="Winged helix-like DNA-binding domain superfamily/Winged helix DNA-binding domain"/>
    <property type="match status" value="1"/>
</dbReference>
<evidence type="ECO:0000256" key="3">
    <source>
        <dbReference type="ARBA" id="ARBA00023015"/>
    </source>
</evidence>
<dbReference type="FunFam" id="3.40.50.2300:FF:000018">
    <property type="entry name" value="DNA-binding transcriptional regulator NtrC"/>
    <property type="match status" value="1"/>
</dbReference>
<feature type="domain" description="HTH luxR-type" evidence="7">
    <location>
        <begin position="140"/>
        <end position="208"/>
    </location>
</feature>
<dbReference type="Proteomes" id="UP000295696">
    <property type="component" value="Unassembled WGS sequence"/>
</dbReference>
<dbReference type="InterPro" id="IPR011006">
    <property type="entry name" value="CheY-like_superfamily"/>
</dbReference>
<protein>
    <submittedName>
        <fullName evidence="9">LuxR family two component transcriptional regulator</fullName>
    </submittedName>
</protein>
<sequence>MTGLATSTGCVFLVDDDANIRSSLARALGLRGYEVKAFESAQAFLDAYDGESSGCLILDYGMPEMDGLQLQRHLVDRNIAIPIIFITGHGGVPESVQAMKMGAMDFLEKPFQQAVLIERIDAALAYDQTRRAATQKTDAVKARFDSLTSREAEIARLIVSNPASNSSKDIARMLDISPRTVDHHRARILEKMDVGSVAQLVELALKAEVFTE</sequence>
<dbReference type="PROSITE" id="PS50043">
    <property type="entry name" value="HTH_LUXR_2"/>
    <property type="match status" value="1"/>
</dbReference>
<dbReference type="SUPFAM" id="SSF52172">
    <property type="entry name" value="CheY-like"/>
    <property type="match status" value="1"/>
</dbReference>
<organism evidence="9 10">
    <name type="scientific">Primorskyibacter sedentarius</name>
    <dbReference type="NCBI Taxonomy" id="745311"/>
    <lineage>
        <taxon>Bacteria</taxon>
        <taxon>Pseudomonadati</taxon>
        <taxon>Pseudomonadota</taxon>
        <taxon>Alphaproteobacteria</taxon>
        <taxon>Rhodobacterales</taxon>
        <taxon>Roseobacteraceae</taxon>
        <taxon>Primorskyibacter</taxon>
    </lineage>
</organism>
<evidence type="ECO:0000256" key="6">
    <source>
        <dbReference type="PROSITE-ProRule" id="PRU00169"/>
    </source>
</evidence>
<dbReference type="SMART" id="SM00448">
    <property type="entry name" value="REC"/>
    <property type="match status" value="1"/>
</dbReference>
<comment type="caution">
    <text evidence="9">The sequence shown here is derived from an EMBL/GenBank/DDBJ whole genome shotgun (WGS) entry which is preliminary data.</text>
</comment>
<dbReference type="OrthoDB" id="9782655at2"/>